<keyword evidence="9" id="KW-0444">Lipid biosynthesis</keyword>
<evidence type="ECO:0000256" key="12">
    <source>
        <dbReference type="ARBA" id="ARBA00022695"/>
    </source>
</evidence>
<comment type="pathway">
    <text evidence="4">Lipid metabolism.</text>
</comment>
<dbReference type="Pfam" id="PF01148">
    <property type="entry name" value="CTP_transf_1"/>
    <property type="match status" value="1"/>
</dbReference>
<evidence type="ECO:0000256" key="11">
    <source>
        <dbReference type="ARBA" id="ARBA00022692"/>
    </source>
</evidence>
<dbReference type="UniPathway" id="UPA00557">
    <property type="reaction ID" value="UER00614"/>
</dbReference>
<dbReference type="KEGG" id="rip:RIEPE_0354"/>
<dbReference type="Proteomes" id="UP000001700">
    <property type="component" value="Chromosome"/>
</dbReference>
<evidence type="ECO:0000256" key="5">
    <source>
        <dbReference type="ARBA" id="ARBA00010185"/>
    </source>
</evidence>
<gene>
    <name evidence="20" type="primary">cdsA</name>
    <name evidence="20" type="ordered locus">RIEPE_0354</name>
</gene>
<evidence type="ECO:0000256" key="9">
    <source>
        <dbReference type="ARBA" id="ARBA00022516"/>
    </source>
</evidence>
<comment type="subcellular location">
    <subcellularLocation>
        <location evidence="2">Cell membrane</location>
        <topology evidence="2">Multi-pass membrane protein</topology>
    </subcellularLocation>
</comment>
<evidence type="ECO:0000256" key="14">
    <source>
        <dbReference type="ARBA" id="ARBA00023098"/>
    </source>
</evidence>
<dbReference type="EMBL" id="CP001085">
    <property type="protein sequence ID" value="ADD79908.1"/>
    <property type="molecule type" value="Genomic_DNA"/>
</dbReference>
<dbReference type="PANTHER" id="PTHR46382:SF1">
    <property type="entry name" value="PHOSPHATIDATE CYTIDYLYLTRANSFERASE"/>
    <property type="match status" value="1"/>
</dbReference>
<evidence type="ECO:0000256" key="4">
    <source>
        <dbReference type="ARBA" id="ARBA00005189"/>
    </source>
</evidence>
<dbReference type="OrthoDB" id="9799199at2"/>
<organism evidence="20 21">
    <name type="scientific">Riesia pediculicola (strain USDA)</name>
    <dbReference type="NCBI Taxonomy" id="515618"/>
    <lineage>
        <taxon>Bacteria</taxon>
        <taxon>Pseudomonadati</taxon>
        <taxon>Pseudomonadota</taxon>
        <taxon>Gammaproteobacteria</taxon>
        <taxon>Enterobacterales</taxon>
        <taxon>Enterobacteriaceae</taxon>
        <taxon>Candidatus Riesia</taxon>
    </lineage>
</organism>
<feature type="transmembrane region" description="Helical" evidence="19">
    <location>
        <begin position="39"/>
        <end position="56"/>
    </location>
</feature>
<feature type="transmembrane region" description="Helical" evidence="19">
    <location>
        <begin position="99"/>
        <end position="118"/>
    </location>
</feature>
<name>D4G8E3_RIEPU</name>
<dbReference type="PANTHER" id="PTHR46382">
    <property type="entry name" value="PHOSPHATIDATE CYTIDYLYLTRANSFERASE"/>
    <property type="match status" value="1"/>
</dbReference>
<keyword evidence="8" id="KW-1003">Cell membrane</keyword>
<evidence type="ECO:0000256" key="2">
    <source>
        <dbReference type="ARBA" id="ARBA00004651"/>
    </source>
</evidence>
<evidence type="ECO:0000256" key="19">
    <source>
        <dbReference type="SAM" id="Phobius"/>
    </source>
</evidence>
<feature type="transmembrane region" description="Helical" evidence="19">
    <location>
        <begin position="68"/>
        <end position="87"/>
    </location>
</feature>
<dbReference type="GO" id="GO:0016024">
    <property type="term" value="P:CDP-diacylglycerol biosynthetic process"/>
    <property type="evidence" value="ECO:0007669"/>
    <property type="project" value="UniProtKB-UniPathway"/>
</dbReference>
<evidence type="ECO:0000313" key="21">
    <source>
        <dbReference type="Proteomes" id="UP000001700"/>
    </source>
</evidence>
<evidence type="ECO:0000256" key="13">
    <source>
        <dbReference type="ARBA" id="ARBA00022989"/>
    </source>
</evidence>
<reference evidence="20" key="1">
    <citation type="submission" date="2008-05" db="EMBL/GenBank/DDBJ databases">
        <title>Genome sequence of Riesia pediculicola USDA.</title>
        <authorList>
            <person name="Kirkness E.F."/>
        </authorList>
    </citation>
    <scope>NUCLEOTIDE SEQUENCE [LARGE SCALE GENOMIC DNA]</scope>
    <source>
        <strain evidence="20">USDA</strain>
    </source>
</reference>
<keyword evidence="16" id="KW-0594">Phospholipid biosynthesis</keyword>
<evidence type="ECO:0000313" key="20">
    <source>
        <dbReference type="EMBL" id="ADD79908.1"/>
    </source>
</evidence>
<dbReference type="GO" id="GO:0005886">
    <property type="term" value="C:plasma membrane"/>
    <property type="evidence" value="ECO:0007669"/>
    <property type="project" value="UniProtKB-SubCell"/>
</dbReference>
<keyword evidence="13 19" id="KW-1133">Transmembrane helix</keyword>
<keyword evidence="10 18" id="KW-0808">Transferase</keyword>
<keyword evidence="21" id="KW-1185">Reference proteome</keyword>
<dbReference type="GO" id="GO:0004605">
    <property type="term" value="F:phosphatidate cytidylyltransferase activity"/>
    <property type="evidence" value="ECO:0007669"/>
    <property type="project" value="UniProtKB-EC"/>
</dbReference>
<protein>
    <recommendedName>
        <fullName evidence="7 18">Phosphatidate cytidylyltransferase</fullName>
        <ecNumber evidence="6 18">2.7.7.41</ecNumber>
    </recommendedName>
</protein>
<dbReference type="InterPro" id="IPR000374">
    <property type="entry name" value="PC_trans"/>
</dbReference>
<evidence type="ECO:0000256" key="8">
    <source>
        <dbReference type="ARBA" id="ARBA00022475"/>
    </source>
</evidence>
<evidence type="ECO:0000256" key="15">
    <source>
        <dbReference type="ARBA" id="ARBA00023136"/>
    </source>
</evidence>
<keyword evidence="17" id="KW-1208">Phospholipid metabolism</keyword>
<dbReference type="PROSITE" id="PS01315">
    <property type="entry name" value="CDS"/>
    <property type="match status" value="1"/>
</dbReference>
<evidence type="ECO:0000256" key="1">
    <source>
        <dbReference type="ARBA" id="ARBA00001698"/>
    </source>
</evidence>
<feature type="transmembrane region" description="Helical" evidence="19">
    <location>
        <begin position="162"/>
        <end position="183"/>
    </location>
</feature>
<evidence type="ECO:0000256" key="16">
    <source>
        <dbReference type="ARBA" id="ARBA00023209"/>
    </source>
</evidence>
<feature type="transmembrane region" description="Helical" evidence="19">
    <location>
        <begin position="14"/>
        <end position="33"/>
    </location>
</feature>
<feature type="transmembrane region" description="Helical" evidence="19">
    <location>
        <begin position="234"/>
        <end position="251"/>
    </location>
</feature>
<proteinExistence type="inferred from homology"/>
<evidence type="ECO:0000256" key="10">
    <source>
        <dbReference type="ARBA" id="ARBA00022679"/>
    </source>
</evidence>
<dbReference type="STRING" id="515618.RIEPE_0354"/>
<keyword evidence="12 18" id="KW-0548">Nucleotidyltransferase</keyword>
<sequence>MQMSLKYDKNLSNFSHRLVSSIFLIPIVIFSIFLLSSRMVVQVSAFVSTLAAWEWSQFIGFKKQFKKLIYAFLFGFSLLFLEFFFINLDEFMMNQIMKIILIIGSIWWFFAIILITTFPKSSKIWGNSSVLKSLFYVLTIFPFNFCIIFLKDMHRNDHPTIGSWLILYVILLVWVFDISSYFFGKMLGKKKLAEHVSPNKTIEGVLGGMACSQIFSWTFFYINTSIFLGSKYQIFFSSLIIVIISIFGDLLESMFKRKFGIKDTGRIIPGHGGILDRIDSLTSAIPTFIVFLKLFTYDQFIKV</sequence>
<comment type="similarity">
    <text evidence="5 18">Belongs to the CDS family.</text>
</comment>
<evidence type="ECO:0000256" key="17">
    <source>
        <dbReference type="ARBA" id="ARBA00023264"/>
    </source>
</evidence>
<dbReference type="AlphaFoldDB" id="D4G8E3"/>
<dbReference type="EC" id="2.7.7.41" evidence="6 18"/>
<keyword evidence="11 18" id="KW-0812">Transmembrane</keyword>
<evidence type="ECO:0000256" key="6">
    <source>
        <dbReference type="ARBA" id="ARBA00012487"/>
    </source>
</evidence>
<dbReference type="HOGENOM" id="CLU_037294_1_2_6"/>
<comment type="catalytic activity">
    <reaction evidence="1 18">
        <text>a 1,2-diacyl-sn-glycero-3-phosphate + CTP + H(+) = a CDP-1,2-diacyl-sn-glycerol + diphosphate</text>
        <dbReference type="Rhea" id="RHEA:16229"/>
        <dbReference type="ChEBI" id="CHEBI:15378"/>
        <dbReference type="ChEBI" id="CHEBI:33019"/>
        <dbReference type="ChEBI" id="CHEBI:37563"/>
        <dbReference type="ChEBI" id="CHEBI:58332"/>
        <dbReference type="ChEBI" id="CHEBI:58608"/>
        <dbReference type="EC" id="2.7.7.41"/>
    </reaction>
</comment>
<keyword evidence="15 19" id="KW-0472">Membrane</keyword>
<dbReference type="eggNOG" id="COG4589">
    <property type="taxonomic scope" value="Bacteria"/>
</dbReference>
<feature type="transmembrane region" description="Helical" evidence="19">
    <location>
        <begin position="204"/>
        <end position="222"/>
    </location>
</feature>
<evidence type="ECO:0000256" key="3">
    <source>
        <dbReference type="ARBA" id="ARBA00005119"/>
    </source>
</evidence>
<evidence type="ECO:0000256" key="7">
    <source>
        <dbReference type="ARBA" id="ARBA00019373"/>
    </source>
</evidence>
<keyword evidence="14" id="KW-0443">Lipid metabolism</keyword>
<evidence type="ECO:0000256" key="18">
    <source>
        <dbReference type="RuleBase" id="RU003938"/>
    </source>
</evidence>
<accession>D4G8E3</accession>
<comment type="pathway">
    <text evidence="3 18">Phospholipid metabolism; CDP-diacylglycerol biosynthesis; CDP-diacylglycerol from sn-glycerol 3-phosphate: step 3/3.</text>
</comment>
<feature type="transmembrane region" description="Helical" evidence="19">
    <location>
        <begin position="130"/>
        <end position="150"/>
    </location>
</feature>